<organism evidence="6 7">
    <name type="scientific">Chloropicon roscoffensis</name>
    <dbReference type="NCBI Taxonomy" id="1461544"/>
    <lineage>
        <taxon>Eukaryota</taxon>
        <taxon>Viridiplantae</taxon>
        <taxon>Chlorophyta</taxon>
        <taxon>Chloropicophyceae</taxon>
        <taxon>Chloropicales</taxon>
        <taxon>Chloropicaceae</taxon>
        <taxon>Chloropicon</taxon>
    </lineage>
</organism>
<gene>
    <name evidence="6" type="ORF">HKI87_04g32480</name>
</gene>
<dbReference type="GO" id="GO:0005762">
    <property type="term" value="C:mitochondrial large ribosomal subunit"/>
    <property type="evidence" value="ECO:0007669"/>
    <property type="project" value="TreeGrafter"/>
</dbReference>
<feature type="compositionally biased region" description="Basic residues" evidence="4">
    <location>
        <begin position="107"/>
        <end position="119"/>
    </location>
</feature>
<keyword evidence="7" id="KW-1185">Reference proteome</keyword>
<sequence length="271" mass="29740">MFLSRLILAATGGTGRVGLSRAQALGSELFAVRARPSLRQLPAKSSGLSSSSSWLPLSTAAAAALKPSFPGTSEPMKLNNISDNKGARKKRKRVGRGIGSGWGKTCGRGHKGQKARSGGRPRLGFEGGQTPIRLRLPKRGFHNPHRREYQWLNLYKLSSWIRQGRIDPEKLITMKTLRDSGVVGKKVKDGVKLLGAGHKEFSHKISIEVSSCSALARESIERQGGQVQTVYYNKLGLKALLKPGTFDRLPFPARPPPKLRHLFEYVGRLEQ</sequence>
<evidence type="ECO:0000256" key="1">
    <source>
        <dbReference type="ARBA" id="ARBA00007320"/>
    </source>
</evidence>
<keyword evidence="2 6" id="KW-0689">Ribosomal protein</keyword>
<feature type="domain" description="Large ribosomal subunit protein uL15/eL18" evidence="5">
    <location>
        <begin position="152"/>
        <end position="227"/>
    </location>
</feature>
<evidence type="ECO:0000313" key="6">
    <source>
        <dbReference type="EMBL" id="WZN61713.1"/>
    </source>
</evidence>
<evidence type="ECO:0000256" key="4">
    <source>
        <dbReference type="SAM" id="MobiDB-lite"/>
    </source>
</evidence>
<proteinExistence type="inferred from homology"/>
<dbReference type="GO" id="GO:0006412">
    <property type="term" value="P:translation"/>
    <property type="evidence" value="ECO:0007669"/>
    <property type="project" value="InterPro"/>
</dbReference>
<dbReference type="Pfam" id="PF00828">
    <property type="entry name" value="Ribosomal_L27A"/>
    <property type="match status" value="1"/>
</dbReference>
<dbReference type="InterPro" id="IPR036227">
    <property type="entry name" value="Ribosomal_uL15/eL18_sf"/>
</dbReference>
<dbReference type="InterPro" id="IPR030878">
    <property type="entry name" value="Ribosomal_uL15"/>
</dbReference>
<dbReference type="GO" id="GO:0003735">
    <property type="term" value="F:structural constituent of ribosome"/>
    <property type="evidence" value="ECO:0007669"/>
    <property type="project" value="InterPro"/>
</dbReference>
<evidence type="ECO:0000313" key="7">
    <source>
        <dbReference type="Proteomes" id="UP001472866"/>
    </source>
</evidence>
<comment type="similarity">
    <text evidence="1">Belongs to the universal ribosomal protein uL15 family.</text>
</comment>
<dbReference type="PANTHER" id="PTHR12934:SF11">
    <property type="entry name" value="LARGE RIBOSOMAL SUBUNIT PROTEIN UL15M"/>
    <property type="match status" value="1"/>
</dbReference>
<evidence type="ECO:0000256" key="3">
    <source>
        <dbReference type="ARBA" id="ARBA00023274"/>
    </source>
</evidence>
<dbReference type="AlphaFoldDB" id="A0AAX4P6N4"/>
<protein>
    <submittedName>
        <fullName evidence="6">Ribosomal protein L15</fullName>
    </submittedName>
</protein>
<dbReference type="Gene3D" id="3.100.10.10">
    <property type="match status" value="1"/>
</dbReference>
<dbReference type="PANTHER" id="PTHR12934">
    <property type="entry name" value="50S RIBOSOMAL PROTEIN L15"/>
    <property type="match status" value="1"/>
</dbReference>
<feature type="region of interest" description="Disordered" evidence="4">
    <location>
        <begin position="68"/>
        <end position="129"/>
    </location>
</feature>
<dbReference type="SUPFAM" id="SSF52080">
    <property type="entry name" value="Ribosomal proteins L15p and L18e"/>
    <property type="match status" value="1"/>
</dbReference>
<accession>A0AAX4P6N4</accession>
<evidence type="ECO:0000259" key="5">
    <source>
        <dbReference type="Pfam" id="PF00828"/>
    </source>
</evidence>
<dbReference type="Proteomes" id="UP001472866">
    <property type="component" value="Chromosome 04"/>
</dbReference>
<evidence type="ECO:0000256" key="2">
    <source>
        <dbReference type="ARBA" id="ARBA00022980"/>
    </source>
</evidence>
<reference evidence="6 7" key="1">
    <citation type="submission" date="2024-03" db="EMBL/GenBank/DDBJ databases">
        <title>Complete genome sequence of the green alga Chloropicon roscoffensis RCC1871.</title>
        <authorList>
            <person name="Lemieux C."/>
            <person name="Pombert J.-F."/>
            <person name="Otis C."/>
            <person name="Turmel M."/>
        </authorList>
    </citation>
    <scope>NUCLEOTIDE SEQUENCE [LARGE SCALE GENOMIC DNA]</scope>
    <source>
        <strain evidence="6 7">RCC1871</strain>
    </source>
</reference>
<dbReference type="InterPro" id="IPR005749">
    <property type="entry name" value="Ribosomal_uL15_bac-type"/>
</dbReference>
<dbReference type="InterPro" id="IPR021131">
    <property type="entry name" value="Ribosomal_uL15/eL18"/>
</dbReference>
<keyword evidence="3" id="KW-0687">Ribonucleoprotein</keyword>
<feature type="compositionally biased region" description="Gly residues" evidence="4">
    <location>
        <begin position="96"/>
        <end position="106"/>
    </location>
</feature>
<dbReference type="HAMAP" id="MF_01341">
    <property type="entry name" value="Ribosomal_uL15"/>
    <property type="match status" value="1"/>
</dbReference>
<dbReference type="NCBIfam" id="TIGR01071">
    <property type="entry name" value="rplO_bact"/>
    <property type="match status" value="1"/>
</dbReference>
<name>A0AAX4P6N4_9CHLO</name>
<dbReference type="EMBL" id="CP151504">
    <property type="protein sequence ID" value="WZN61713.1"/>
    <property type="molecule type" value="Genomic_DNA"/>
</dbReference>